<name>A0ABR7HTE4_9FIRM</name>
<proteinExistence type="predicted"/>
<evidence type="ECO:0008006" key="3">
    <source>
        <dbReference type="Google" id="ProtNLM"/>
    </source>
</evidence>
<organism evidence="1 2">
    <name type="scientific">Pseudoflavonifractor hominis</name>
    <dbReference type="NCBI Taxonomy" id="2763059"/>
    <lineage>
        <taxon>Bacteria</taxon>
        <taxon>Bacillati</taxon>
        <taxon>Bacillota</taxon>
        <taxon>Clostridia</taxon>
        <taxon>Eubacteriales</taxon>
        <taxon>Oscillospiraceae</taxon>
        <taxon>Pseudoflavonifractor</taxon>
    </lineage>
</organism>
<comment type="caution">
    <text evidence="1">The sequence shown here is derived from an EMBL/GenBank/DDBJ whole genome shotgun (WGS) entry which is preliminary data.</text>
</comment>
<reference evidence="1 2" key="1">
    <citation type="submission" date="2020-08" db="EMBL/GenBank/DDBJ databases">
        <title>Genome public.</title>
        <authorList>
            <person name="Liu C."/>
            <person name="Sun Q."/>
        </authorList>
    </citation>
    <scope>NUCLEOTIDE SEQUENCE [LARGE SCALE GENOMIC DNA]</scope>
    <source>
        <strain evidence="1 2">New-38</strain>
    </source>
</reference>
<gene>
    <name evidence="1" type="ORF">H8S34_08090</name>
</gene>
<dbReference type="Proteomes" id="UP000660021">
    <property type="component" value="Unassembled WGS sequence"/>
</dbReference>
<dbReference type="EMBL" id="JACOPR010000004">
    <property type="protein sequence ID" value="MBC5730790.1"/>
    <property type="molecule type" value="Genomic_DNA"/>
</dbReference>
<protein>
    <recommendedName>
        <fullName evidence="3">DUF4340 domain-containing protein</fullName>
    </recommendedName>
</protein>
<accession>A0ABR7HTE4</accession>
<keyword evidence="2" id="KW-1185">Reference proteome</keyword>
<evidence type="ECO:0000313" key="1">
    <source>
        <dbReference type="EMBL" id="MBC5730790.1"/>
    </source>
</evidence>
<evidence type="ECO:0000313" key="2">
    <source>
        <dbReference type="Proteomes" id="UP000660021"/>
    </source>
</evidence>
<sequence length="160" mass="17141">MNRQKTTLAVLLGLLALCAGAYLALRMWNSSHPPATDTISVTAFSDPSSFSFLGTDGETLSLLLDELSFLGFSSCYDYDAEESVLASCGLTEPALVLTVSYDDGQSFTLSVGQMDGDGTYRFALLNDSRAIQRLSASSIDVLMGLTQEQLLTAPDTEEDT</sequence>
<dbReference type="RefSeq" id="WP_186963653.1">
    <property type="nucleotide sequence ID" value="NZ_JACOPR010000004.1"/>
</dbReference>